<evidence type="ECO:0000256" key="4">
    <source>
        <dbReference type="ARBA" id="ARBA00023136"/>
    </source>
</evidence>
<evidence type="ECO:0000256" key="1">
    <source>
        <dbReference type="ARBA" id="ARBA00004141"/>
    </source>
</evidence>
<feature type="transmembrane region" description="Helical" evidence="5">
    <location>
        <begin position="71"/>
        <end position="91"/>
    </location>
</feature>
<keyword evidence="2 5" id="KW-0812">Transmembrane</keyword>
<accession>A0A7J7JWB7</accession>
<feature type="transmembrane region" description="Helical" evidence="5">
    <location>
        <begin position="428"/>
        <end position="450"/>
    </location>
</feature>
<feature type="transmembrane region" description="Helical" evidence="5">
    <location>
        <begin position="31"/>
        <end position="51"/>
    </location>
</feature>
<keyword evidence="3 5" id="KW-1133">Transmembrane helix</keyword>
<feature type="domain" description="Major facilitator superfamily (MFS) profile" evidence="6">
    <location>
        <begin position="30"/>
        <end position="456"/>
    </location>
</feature>
<evidence type="ECO:0000256" key="5">
    <source>
        <dbReference type="SAM" id="Phobius"/>
    </source>
</evidence>
<dbReference type="InterPro" id="IPR036259">
    <property type="entry name" value="MFS_trans_sf"/>
</dbReference>
<feature type="transmembrane region" description="Helical" evidence="5">
    <location>
        <begin position="131"/>
        <end position="158"/>
    </location>
</feature>
<feature type="transmembrane region" description="Helical" evidence="5">
    <location>
        <begin position="349"/>
        <end position="373"/>
    </location>
</feature>
<gene>
    <name evidence="7" type="ORF">EB796_011509</name>
</gene>
<feature type="transmembrane region" description="Helical" evidence="5">
    <location>
        <begin position="289"/>
        <end position="313"/>
    </location>
</feature>
<keyword evidence="8" id="KW-1185">Reference proteome</keyword>
<feature type="transmembrane region" description="Helical" evidence="5">
    <location>
        <begin position="98"/>
        <end position="119"/>
    </location>
</feature>
<feature type="transmembrane region" description="Helical" evidence="5">
    <location>
        <begin position="165"/>
        <end position="188"/>
    </location>
</feature>
<protein>
    <submittedName>
        <fullName evidence="7">MFSD7</fullName>
    </submittedName>
</protein>
<dbReference type="EMBL" id="VXIV02001740">
    <property type="protein sequence ID" value="KAF6030183.1"/>
    <property type="molecule type" value="Genomic_DNA"/>
</dbReference>
<evidence type="ECO:0000313" key="7">
    <source>
        <dbReference type="EMBL" id="KAF6030183.1"/>
    </source>
</evidence>
<evidence type="ECO:0000259" key="6">
    <source>
        <dbReference type="PROSITE" id="PS50850"/>
    </source>
</evidence>
<dbReference type="InterPro" id="IPR049680">
    <property type="entry name" value="FLVCR1-2_SLC49-like"/>
</dbReference>
<evidence type="ECO:0000256" key="3">
    <source>
        <dbReference type="ARBA" id="ARBA00022989"/>
    </source>
</evidence>
<feature type="transmembrane region" description="Helical" evidence="5">
    <location>
        <begin position="325"/>
        <end position="343"/>
    </location>
</feature>
<dbReference type="Proteomes" id="UP000593567">
    <property type="component" value="Unassembled WGS sequence"/>
</dbReference>
<feature type="transmembrane region" description="Helical" evidence="5">
    <location>
        <begin position="385"/>
        <end position="408"/>
    </location>
</feature>
<keyword evidence="4 5" id="KW-0472">Membrane</keyword>
<evidence type="ECO:0000256" key="2">
    <source>
        <dbReference type="ARBA" id="ARBA00022692"/>
    </source>
</evidence>
<dbReference type="GO" id="GO:0022857">
    <property type="term" value="F:transmembrane transporter activity"/>
    <property type="evidence" value="ECO:0007669"/>
    <property type="project" value="InterPro"/>
</dbReference>
<reference evidence="7" key="1">
    <citation type="submission" date="2020-06" db="EMBL/GenBank/DDBJ databases">
        <title>Draft genome of Bugula neritina, a colonial animal packing powerful symbionts and potential medicines.</title>
        <authorList>
            <person name="Rayko M."/>
        </authorList>
    </citation>
    <scope>NUCLEOTIDE SEQUENCE [LARGE SCALE GENOMIC DNA]</scope>
    <source>
        <strain evidence="7">Kwan_BN1</strain>
    </source>
</reference>
<dbReference type="SUPFAM" id="SSF103473">
    <property type="entry name" value="MFS general substrate transporter"/>
    <property type="match status" value="1"/>
</dbReference>
<comment type="subcellular location">
    <subcellularLocation>
        <location evidence="1">Membrane</location>
        <topology evidence="1">Multi-pass membrane protein</topology>
    </subcellularLocation>
</comment>
<proteinExistence type="predicted"/>
<dbReference type="GO" id="GO:0016020">
    <property type="term" value="C:membrane"/>
    <property type="evidence" value="ECO:0007669"/>
    <property type="project" value="UniProtKB-SubCell"/>
</dbReference>
<feature type="transmembrane region" description="Helical" evidence="5">
    <location>
        <begin position="200"/>
        <end position="223"/>
    </location>
</feature>
<evidence type="ECO:0000313" key="8">
    <source>
        <dbReference type="Proteomes" id="UP000593567"/>
    </source>
</evidence>
<dbReference type="AlphaFoldDB" id="A0A7J7JWB7"/>
<dbReference type="OrthoDB" id="422206at2759"/>
<dbReference type="PANTHER" id="PTHR10924">
    <property type="entry name" value="MAJOR FACILITATOR SUPERFAMILY PROTEIN-RELATED"/>
    <property type="match status" value="1"/>
</dbReference>
<dbReference type="Pfam" id="PF07690">
    <property type="entry name" value="MFS_1"/>
    <property type="match status" value="1"/>
</dbReference>
<dbReference type="CDD" id="cd17399">
    <property type="entry name" value="MFS_MFSD7"/>
    <property type="match status" value="1"/>
</dbReference>
<dbReference type="PROSITE" id="PS50850">
    <property type="entry name" value="MFS"/>
    <property type="match status" value="1"/>
</dbReference>
<feature type="transmembrane region" description="Helical" evidence="5">
    <location>
        <begin position="256"/>
        <end position="277"/>
    </location>
</feature>
<dbReference type="PANTHER" id="PTHR10924:SF6">
    <property type="entry name" value="SOLUTE CARRIER FAMILY 49 MEMBER A3"/>
    <property type="match status" value="1"/>
</dbReference>
<dbReference type="InterPro" id="IPR020846">
    <property type="entry name" value="MFS_dom"/>
</dbReference>
<dbReference type="InterPro" id="IPR011701">
    <property type="entry name" value="MFS"/>
</dbReference>
<name>A0A7J7JWB7_BUGNE</name>
<comment type="caution">
    <text evidence="7">The sequence shown here is derived from an EMBL/GenBank/DDBJ whole genome shotgun (WGS) entry which is preliminary data.</text>
</comment>
<dbReference type="Gene3D" id="1.20.1250.20">
    <property type="entry name" value="MFS general substrate transporter like domains"/>
    <property type="match status" value="2"/>
</dbReference>
<sequence length="479" mass="51311">MPDPDNSEGDNQNGMSTSLDPRTFHLYARRWWILFILGLLQFSNAMIWLSYAPIADYTATFYHSTTDMVNYLSLVYMVASALFGVMSAFVLDYMGLRAGIIVGAWLNVVGAGIKLLSAFPDVVPSNTQLTVAFIGQSVSALAQPYIMFATTKLAALWFPEEHRALANTIGSMANPLGIMVGSLLAPAIVNPSPGAKLDGYFQTLLGVHCGPALLAAILSVFVITSSKPPTPPSASAETESMPFKDGIVAMFKTKSYWLLMICCGAGVALFTVLTTILQQILCPHGYSDTYAGTCGAVMIAAGIVGAAITGVLADKTKKFEEIAKTFYAFAIVSSVLFAIVARYPNQHALVMVTVGAFGFFGFGLYPICLELGVEVTYPVAEATSTAFIIMSGSGQVQGIAYLVIMQALAVDFSTPNSACSPSVQVQDFTNALLFFNCMAFVICVSLIIFFNANYKRMRAEQASEAQRILGFQPTPVSSS</sequence>
<organism evidence="7 8">
    <name type="scientific">Bugula neritina</name>
    <name type="common">Brown bryozoan</name>
    <name type="synonym">Sertularia neritina</name>
    <dbReference type="NCBI Taxonomy" id="10212"/>
    <lineage>
        <taxon>Eukaryota</taxon>
        <taxon>Metazoa</taxon>
        <taxon>Spiralia</taxon>
        <taxon>Lophotrochozoa</taxon>
        <taxon>Bryozoa</taxon>
        <taxon>Gymnolaemata</taxon>
        <taxon>Cheilostomatida</taxon>
        <taxon>Flustrina</taxon>
        <taxon>Buguloidea</taxon>
        <taxon>Bugulidae</taxon>
        <taxon>Bugula</taxon>
    </lineage>
</organism>